<evidence type="ECO:0008006" key="5">
    <source>
        <dbReference type="Google" id="ProtNLM"/>
    </source>
</evidence>
<gene>
    <name evidence="3" type="ORF">IQ247_24965</name>
</gene>
<comment type="caution">
    <text evidence="3">The sequence shown here is derived from an EMBL/GenBank/DDBJ whole genome shotgun (WGS) entry which is preliminary data.</text>
</comment>
<organism evidence="3 4">
    <name type="scientific">Plectonema cf. radiosum LEGE 06105</name>
    <dbReference type="NCBI Taxonomy" id="945769"/>
    <lineage>
        <taxon>Bacteria</taxon>
        <taxon>Bacillati</taxon>
        <taxon>Cyanobacteriota</taxon>
        <taxon>Cyanophyceae</taxon>
        <taxon>Oscillatoriophycideae</taxon>
        <taxon>Oscillatoriales</taxon>
        <taxon>Microcoleaceae</taxon>
        <taxon>Plectonema</taxon>
    </lineage>
</organism>
<feature type="compositionally biased region" description="Polar residues" evidence="1">
    <location>
        <begin position="40"/>
        <end position="53"/>
    </location>
</feature>
<keyword evidence="4" id="KW-1185">Reference proteome</keyword>
<dbReference type="PROSITE" id="PS51257">
    <property type="entry name" value="PROKAR_LIPOPROTEIN"/>
    <property type="match status" value="1"/>
</dbReference>
<feature type="signal peptide" evidence="2">
    <location>
        <begin position="1"/>
        <end position="29"/>
    </location>
</feature>
<dbReference type="AlphaFoldDB" id="A0A8J7FGF5"/>
<protein>
    <recommendedName>
        <fullName evidence="5">Lipoprotein</fullName>
    </recommendedName>
</protein>
<dbReference type="Proteomes" id="UP000620559">
    <property type="component" value="Unassembled WGS sequence"/>
</dbReference>
<proteinExistence type="predicted"/>
<keyword evidence="2" id="KW-0732">Signal</keyword>
<sequence>MKYTWLNLLRKITLICIICLLVFSTTSCTNNQTTSPEIEITQTPSPTDNSTVNELPPAVKSAVLSDATKRVSKPVASLRITQVEKQNWGDSCLGLAEADQLCAQVIVPGWKVVVTDGQRELVYRTDEKGKQVKLEDLQT</sequence>
<dbReference type="RefSeq" id="WP_193924135.1">
    <property type="nucleotide sequence ID" value="NZ_JADEWL010000123.1"/>
</dbReference>
<evidence type="ECO:0000256" key="2">
    <source>
        <dbReference type="SAM" id="SignalP"/>
    </source>
</evidence>
<reference evidence="3" key="1">
    <citation type="submission" date="2020-10" db="EMBL/GenBank/DDBJ databases">
        <authorList>
            <person name="Castelo-Branco R."/>
            <person name="Eusebio N."/>
            <person name="Adriana R."/>
            <person name="Vieira A."/>
            <person name="Brugerolle De Fraissinette N."/>
            <person name="Rezende De Castro R."/>
            <person name="Schneider M.P."/>
            <person name="Vasconcelos V."/>
            <person name="Leao P.N."/>
        </authorList>
    </citation>
    <scope>NUCLEOTIDE SEQUENCE</scope>
    <source>
        <strain evidence="3">LEGE 06105</strain>
    </source>
</reference>
<evidence type="ECO:0000313" key="4">
    <source>
        <dbReference type="Proteomes" id="UP000620559"/>
    </source>
</evidence>
<dbReference type="EMBL" id="JADEWL010000123">
    <property type="protein sequence ID" value="MBE9215873.1"/>
    <property type="molecule type" value="Genomic_DNA"/>
</dbReference>
<accession>A0A8J7FGF5</accession>
<evidence type="ECO:0000256" key="1">
    <source>
        <dbReference type="SAM" id="MobiDB-lite"/>
    </source>
</evidence>
<feature type="region of interest" description="Disordered" evidence="1">
    <location>
        <begin position="30"/>
        <end position="53"/>
    </location>
</feature>
<name>A0A8J7FGF5_9CYAN</name>
<evidence type="ECO:0000313" key="3">
    <source>
        <dbReference type="EMBL" id="MBE9215873.1"/>
    </source>
</evidence>
<feature type="chain" id="PRO_5035170102" description="Lipoprotein" evidence="2">
    <location>
        <begin position="30"/>
        <end position="139"/>
    </location>
</feature>